<keyword evidence="1" id="KW-0472">Membrane</keyword>
<evidence type="ECO:0000256" key="1">
    <source>
        <dbReference type="SAM" id="Phobius"/>
    </source>
</evidence>
<dbReference type="KEGG" id="llu:AKJ09_09734"/>
<protein>
    <submittedName>
        <fullName evidence="2">Uncharacterized protein</fullName>
    </submittedName>
</protein>
<accession>A0A0K1QBA8</accession>
<feature type="transmembrane region" description="Helical" evidence="1">
    <location>
        <begin position="133"/>
        <end position="158"/>
    </location>
</feature>
<feature type="transmembrane region" description="Helical" evidence="1">
    <location>
        <begin position="26"/>
        <end position="50"/>
    </location>
</feature>
<dbReference type="Proteomes" id="UP000064967">
    <property type="component" value="Chromosome"/>
</dbReference>
<sequence>MTDDATTDGELRALEPTEVRARRRPLAIALVYAWQLAWGFVLATPAHAWANRSWGAHPDGDAVLFRPGGYNLVSWFLGADAALAVVTRTTLVLFVVGVLLSQIPLGALLASLATGRGSVGIAPRPASALRASIASFFPLLVVLVLTSIVQLAIVAAGAWVGSSVSRAFLPSLGETPAFGVNMVVLALFVLGACIIGVLGDVARAAVVHDVVTNDDDERRAFSRVKNALVMTRLVSRNALTATSLAWGWRAAIGVALVVAGSGAANILGGQGGGALTALTLIHQAVVLGRTALRASWLARATRLVAYVARARRGVDASD</sequence>
<keyword evidence="1" id="KW-1133">Transmembrane helix</keyword>
<organism evidence="2 3">
    <name type="scientific">Labilithrix luteola</name>
    <dbReference type="NCBI Taxonomy" id="1391654"/>
    <lineage>
        <taxon>Bacteria</taxon>
        <taxon>Pseudomonadati</taxon>
        <taxon>Myxococcota</taxon>
        <taxon>Polyangia</taxon>
        <taxon>Polyangiales</taxon>
        <taxon>Labilitrichaceae</taxon>
        <taxon>Labilithrix</taxon>
    </lineage>
</organism>
<evidence type="ECO:0000313" key="2">
    <source>
        <dbReference type="EMBL" id="AKV03071.1"/>
    </source>
</evidence>
<dbReference type="AlphaFoldDB" id="A0A0K1QBA8"/>
<keyword evidence="1" id="KW-0812">Transmembrane</keyword>
<gene>
    <name evidence="2" type="ORF">AKJ09_09734</name>
</gene>
<proteinExistence type="predicted"/>
<reference evidence="2 3" key="1">
    <citation type="submission" date="2015-08" db="EMBL/GenBank/DDBJ databases">
        <authorList>
            <person name="Babu N.S."/>
            <person name="Beckwith C.J."/>
            <person name="Beseler K.G."/>
            <person name="Brison A."/>
            <person name="Carone J.V."/>
            <person name="Caskin T.P."/>
            <person name="Diamond M."/>
            <person name="Durham M.E."/>
            <person name="Foxe J.M."/>
            <person name="Go M."/>
            <person name="Henderson B.A."/>
            <person name="Jones I.B."/>
            <person name="McGettigan J.A."/>
            <person name="Micheletti S.J."/>
            <person name="Nasrallah M.E."/>
            <person name="Ortiz D."/>
            <person name="Piller C.R."/>
            <person name="Privatt S.R."/>
            <person name="Schneider S.L."/>
            <person name="Sharp S."/>
            <person name="Smith T.C."/>
            <person name="Stanton J.D."/>
            <person name="Ullery H.E."/>
            <person name="Wilson R.J."/>
            <person name="Serrano M.G."/>
            <person name="Buck G."/>
            <person name="Lee V."/>
            <person name="Wang Y."/>
            <person name="Carvalho R."/>
            <person name="Voegtly L."/>
            <person name="Shi R."/>
            <person name="Duckworth R."/>
            <person name="Johnson A."/>
            <person name="Loviza R."/>
            <person name="Walstead R."/>
            <person name="Shah Z."/>
            <person name="Kiflezghi M."/>
            <person name="Wade K."/>
            <person name="Ball S.L."/>
            <person name="Bradley K.W."/>
            <person name="Asai D.J."/>
            <person name="Bowman C.A."/>
            <person name="Russell D.A."/>
            <person name="Pope W.H."/>
            <person name="Jacobs-Sera D."/>
            <person name="Hendrix R.W."/>
            <person name="Hatfull G.F."/>
        </authorList>
    </citation>
    <scope>NUCLEOTIDE SEQUENCE [LARGE SCALE GENOMIC DNA]</scope>
    <source>
        <strain evidence="2 3">DSM 27648</strain>
    </source>
</reference>
<evidence type="ECO:0000313" key="3">
    <source>
        <dbReference type="Proteomes" id="UP000064967"/>
    </source>
</evidence>
<feature type="transmembrane region" description="Helical" evidence="1">
    <location>
        <begin position="91"/>
        <end position="112"/>
    </location>
</feature>
<feature type="transmembrane region" description="Helical" evidence="1">
    <location>
        <begin position="178"/>
        <end position="198"/>
    </location>
</feature>
<name>A0A0K1QBA8_9BACT</name>
<dbReference type="RefSeq" id="WP_146653894.1">
    <property type="nucleotide sequence ID" value="NZ_CP012333.1"/>
</dbReference>
<dbReference type="EMBL" id="CP012333">
    <property type="protein sequence ID" value="AKV03071.1"/>
    <property type="molecule type" value="Genomic_DNA"/>
</dbReference>
<keyword evidence="3" id="KW-1185">Reference proteome</keyword>
<feature type="transmembrane region" description="Helical" evidence="1">
    <location>
        <begin position="246"/>
        <end position="267"/>
    </location>
</feature>
<dbReference type="STRING" id="1391654.AKJ09_09734"/>